<sequence length="81" mass="9351">MEHTDQEHLLINHSKEMLDRAITETFRISATISKGKGCLEPPISDEPFHFVPMRESVDKAMLISRDKHIVKIPKHCVKVCR</sequence>
<reference evidence="1 2" key="1">
    <citation type="submission" date="2019-08" db="EMBL/GenBank/DDBJ databases">
        <title>In-depth cultivation of the pig gut microbiome towards novel bacterial diversity and tailored functional studies.</title>
        <authorList>
            <person name="Wylensek D."/>
            <person name="Hitch T.C.A."/>
            <person name="Clavel T."/>
        </authorList>
    </citation>
    <scope>NUCLEOTIDE SEQUENCE [LARGE SCALE GENOMIC DNA]</scope>
    <source>
        <strain evidence="1 2">WCA-389-WT-23D1</strain>
    </source>
</reference>
<dbReference type="Proteomes" id="UP000429958">
    <property type="component" value="Unassembled WGS sequence"/>
</dbReference>
<dbReference type="EMBL" id="VUMD01000006">
    <property type="protein sequence ID" value="MSS36565.1"/>
    <property type="molecule type" value="Genomic_DNA"/>
</dbReference>
<gene>
    <name evidence="1" type="ORF">FYJ39_08270</name>
</gene>
<evidence type="ECO:0000313" key="2">
    <source>
        <dbReference type="Proteomes" id="UP000429958"/>
    </source>
</evidence>
<dbReference type="AlphaFoldDB" id="A0A7X2TCH8"/>
<protein>
    <submittedName>
        <fullName evidence="1">Uncharacterized protein</fullName>
    </submittedName>
</protein>
<accession>A0A7X2TCH8</accession>
<proteinExistence type="predicted"/>
<comment type="caution">
    <text evidence="1">The sequence shown here is derived from an EMBL/GenBank/DDBJ whole genome shotgun (WGS) entry which is preliminary data.</text>
</comment>
<organism evidence="1 2">
    <name type="scientific">Clostridium porci</name>
    <dbReference type="NCBI Taxonomy" id="2605778"/>
    <lineage>
        <taxon>Bacteria</taxon>
        <taxon>Bacillati</taxon>
        <taxon>Bacillota</taxon>
        <taxon>Clostridia</taxon>
        <taxon>Eubacteriales</taxon>
        <taxon>Clostridiaceae</taxon>
        <taxon>Clostridium</taxon>
    </lineage>
</organism>
<name>A0A7X2TCH8_9CLOT</name>
<dbReference type="RefSeq" id="WP_154472009.1">
    <property type="nucleotide sequence ID" value="NZ_VUMD01000006.1"/>
</dbReference>
<evidence type="ECO:0000313" key="1">
    <source>
        <dbReference type="EMBL" id="MSS36565.1"/>
    </source>
</evidence>
<keyword evidence="2" id="KW-1185">Reference proteome</keyword>